<dbReference type="Proteomes" id="UP000005239">
    <property type="component" value="Unassembled WGS sequence"/>
</dbReference>
<sequence>MNRLASTMLFLPLLHLVHHTDASIRLQHSILYDEVDLTGVGQVTTDVCIAGCKVYATLDLTPENKEIADNIVIVNPATRTETSVFTMSILTLPNSSKKQYLELANTPTLTILNKNANRESAPLALWIVSANSPYFRTAEVYEPLNLNRPKAVASTPITILSASRFTVKVPKGDANAVYARAAGYDAIDRNAANNCYAVLDKDFGQSFDGFVLAINGPLLTLSFDTAKYPRSQVAITGQNVIRVEYRFRSQSVPYTPYVHFIARIHVWLRSAPSVPLICAQLRHHLLAAPSIWQCGLKPLMFREMTFNFELEMDTDSAHPVTITNVSRTYDADGFTDTEHTQTFSGNFKAGTNEVKRVSVQANHASVSFTPGTDNDFFYGMRVWADDDKEQERKGRQRRLANHLHI</sequence>
<evidence type="ECO:0000313" key="2">
    <source>
        <dbReference type="Proteomes" id="UP000005239"/>
    </source>
</evidence>
<dbReference type="EnsemblMetazoa" id="PPA41609.1">
    <property type="protein sequence ID" value="PPA41609.1"/>
    <property type="gene ID" value="WBGene00279978"/>
</dbReference>
<reference evidence="2" key="1">
    <citation type="journal article" date="2008" name="Nat. Genet.">
        <title>The Pristionchus pacificus genome provides a unique perspective on nematode lifestyle and parasitism.</title>
        <authorList>
            <person name="Dieterich C."/>
            <person name="Clifton S.W."/>
            <person name="Schuster L.N."/>
            <person name="Chinwalla A."/>
            <person name="Delehaunty K."/>
            <person name="Dinkelacker I."/>
            <person name="Fulton L."/>
            <person name="Fulton R."/>
            <person name="Godfrey J."/>
            <person name="Minx P."/>
            <person name="Mitreva M."/>
            <person name="Roeseler W."/>
            <person name="Tian H."/>
            <person name="Witte H."/>
            <person name="Yang S.P."/>
            <person name="Wilson R.K."/>
            <person name="Sommer R.J."/>
        </authorList>
    </citation>
    <scope>NUCLEOTIDE SEQUENCE [LARGE SCALE GENOMIC DNA]</scope>
    <source>
        <strain evidence="2">PS312</strain>
    </source>
</reference>
<dbReference type="AlphaFoldDB" id="A0A2A6CLX2"/>
<keyword evidence="2" id="KW-1185">Reference proteome</keyword>
<gene>
    <name evidence="1" type="primary">WBGene00279978</name>
</gene>
<evidence type="ECO:0000313" key="1">
    <source>
        <dbReference type="EnsemblMetazoa" id="PPA41609.1"/>
    </source>
</evidence>
<organism evidence="1 2">
    <name type="scientific">Pristionchus pacificus</name>
    <name type="common">Parasitic nematode worm</name>
    <dbReference type="NCBI Taxonomy" id="54126"/>
    <lineage>
        <taxon>Eukaryota</taxon>
        <taxon>Metazoa</taxon>
        <taxon>Ecdysozoa</taxon>
        <taxon>Nematoda</taxon>
        <taxon>Chromadorea</taxon>
        <taxon>Rhabditida</taxon>
        <taxon>Rhabditina</taxon>
        <taxon>Diplogasteromorpha</taxon>
        <taxon>Diplogasteroidea</taxon>
        <taxon>Neodiplogasteridae</taxon>
        <taxon>Pristionchus</taxon>
    </lineage>
</organism>
<protein>
    <submittedName>
        <fullName evidence="1">Uncharacterized protein</fullName>
    </submittedName>
</protein>
<accession>A0A8R1UYC8</accession>
<proteinExistence type="predicted"/>
<name>A0A2A6CLX2_PRIPA</name>
<accession>A0A2A6CLX2</accession>
<reference evidence="1" key="2">
    <citation type="submission" date="2022-06" db="UniProtKB">
        <authorList>
            <consortium name="EnsemblMetazoa"/>
        </authorList>
    </citation>
    <scope>IDENTIFICATION</scope>
    <source>
        <strain evidence="1">PS312</strain>
    </source>
</reference>